<dbReference type="OrthoDB" id="2371659at2759"/>
<reference evidence="1" key="1">
    <citation type="submission" date="2021-06" db="EMBL/GenBank/DDBJ databases">
        <authorList>
            <person name="Kallberg Y."/>
            <person name="Tangrot J."/>
            <person name="Rosling A."/>
        </authorList>
    </citation>
    <scope>NUCLEOTIDE SEQUENCE</scope>
    <source>
        <strain evidence="1">IN212</strain>
    </source>
</reference>
<evidence type="ECO:0000313" key="1">
    <source>
        <dbReference type="EMBL" id="CAG8458197.1"/>
    </source>
</evidence>
<dbReference type="AlphaFoldDB" id="A0A9N8VQT0"/>
<evidence type="ECO:0000313" key="2">
    <source>
        <dbReference type="Proteomes" id="UP000789396"/>
    </source>
</evidence>
<dbReference type="EMBL" id="CAJVPZ010000236">
    <property type="protein sequence ID" value="CAG8458197.1"/>
    <property type="molecule type" value="Genomic_DNA"/>
</dbReference>
<dbReference type="Proteomes" id="UP000789396">
    <property type="component" value="Unassembled WGS sequence"/>
</dbReference>
<comment type="caution">
    <text evidence="1">The sequence shown here is derived from an EMBL/GenBank/DDBJ whole genome shotgun (WGS) entry which is preliminary data.</text>
</comment>
<keyword evidence="2" id="KW-1185">Reference proteome</keyword>
<organism evidence="1 2">
    <name type="scientific">Racocetra fulgida</name>
    <dbReference type="NCBI Taxonomy" id="60492"/>
    <lineage>
        <taxon>Eukaryota</taxon>
        <taxon>Fungi</taxon>
        <taxon>Fungi incertae sedis</taxon>
        <taxon>Mucoromycota</taxon>
        <taxon>Glomeromycotina</taxon>
        <taxon>Glomeromycetes</taxon>
        <taxon>Diversisporales</taxon>
        <taxon>Gigasporaceae</taxon>
        <taxon>Racocetra</taxon>
    </lineage>
</organism>
<accession>A0A9N8VQT0</accession>
<proteinExistence type="predicted"/>
<sequence>MKLTKLTVDCYLEIIKNFEYDHHTLYNCLLVNRLFCRITVPLLWADPLYNKLNILAEDNSSFSLIPSSWFNSSELRECEFKFVVPNSQNMNVYNYINLISIRNKRIQIIHIITYNEDILPNCQEPFLNLISTQTELKELVLKYFIITTSSFTPLLRREMLQAKSQSLRKLILQGIKFDKDNLANLMPNLEVLSIKHSFKNPFGEHENNLQNLQRLELIDNTLELNRIILKTKCKSLKFFIINEKELSNKVKEEIIFLLSQNHPNIITLCYVTNNLIFCQLQIGEFAYDDLPYSRQNYLQALIKYLPCSLKILSLLNIYDYSYKNLNCFFKEFDIEKVKLEVFILPFNVELNLLPNLRKFIEKAKYLKYIEIVRSKNYNVEKQKDNEREIIDLCHVRNIKCVLKFQLETYKDYFCTYEIKFESYIE</sequence>
<gene>
    <name evidence="1" type="ORF">RFULGI_LOCUS562</name>
</gene>
<name>A0A9N8VQT0_9GLOM</name>
<protein>
    <submittedName>
        <fullName evidence="1">10178_t:CDS:1</fullName>
    </submittedName>
</protein>